<proteinExistence type="predicted"/>
<dbReference type="GO" id="GO:0006302">
    <property type="term" value="P:double-strand break repair"/>
    <property type="evidence" value="ECO:0007669"/>
    <property type="project" value="InterPro"/>
</dbReference>
<evidence type="ECO:0000313" key="2">
    <source>
        <dbReference type="EnsemblMetazoa" id="AFUN014751-PA"/>
    </source>
</evidence>
<feature type="domain" description="XLF-like N-terminal" evidence="1">
    <location>
        <begin position="4"/>
        <end position="46"/>
    </location>
</feature>
<dbReference type="InterPro" id="IPR015381">
    <property type="entry name" value="XLF-like_N"/>
</dbReference>
<reference evidence="2" key="1">
    <citation type="submission" date="2020-05" db="UniProtKB">
        <authorList>
            <consortium name="EnsemblMetazoa"/>
        </authorList>
    </citation>
    <scope>IDENTIFICATION</scope>
    <source>
        <strain evidence="2">FUMOZ</strain>
    </source>
</reference>
<dbReference type="AlphaFoldDB" id="A0A182S2T3"/>
<sequence>MFDQITCLVFDMECLWMEVVPVATLIKRQKEQNPNLDCTETLIDQTLLAGCNPNYSANVVEGRIHFAAKYYLDNYPI</sequence>
<dbReference type="VEuPathDB" id="VectorBase:AFUN2_010257"/>
<protein>
    <recommendedName>
        <fullName evidence="1">XLF-like N-terminal domain-containing protein</fullName>
    </recommendedName>
</protein>
<dbReference type="STRING" id="62324.A0A182S2T3"/>
<organism evidence="2">
    <name type="scientific">Anopheles funestus</name>
    <name type="common">African malaria mosquito</name>
    <dbReference type="NCBI Taxonomy" id="62324"/>
    <lineage>
        <taxon>Eukaryota</taxon>
        <taxon>Metazoa</taxon>
        <taxon>Ecdysozoa</taxon>
        <taxon>Arthropoda</taxon>
        <taxon>Hexapoda</taxon>
        <taxon>Insecta</taxon>
        <taxon>Pterygota</taxon>
        <taxon>Neoptera</taxon>
        <taxon>Endopterygota</taxon>
        <taxon>Diptera</taxon>
        <taxon>Nematocera</taxon>
        <taxon>Culicoidea</taxon>
        <taxon>Culicidae</taxon>
        <taxon>Anophelinae</taxon>
        <taxon>Anopheles</taxon>
    </lineage>
</organism>
<evidence type="ECO:0000259" key="1">
    <source>
        <dbReference type="Pfam" id="PF09302"/>
    </source>
</evidence>
<dbReference type="EnsemblMetazoa" id="AFUN014751-RA">
    <property type="protein sequence ID" value="AFUN014751-PA"/>
    <property type="gene ID" value="AFUN014751"/>
</dbReference>
<accession>A0A182S2T3</accession>
<dbReference type="GO" id="GO:0005634">
    <property type="term" value="C:nucleus"/>
    <property type="evidence" value="ECO:0007669"/>
    <property type="project" value="InterPro"/>
</dbReference>
<name>A0A182S2T3_ANOFN</name>
<dbReference type="VEuPathDB" id="VectorBase:AFUN014751"/>
<dbReference type="Pfam" id="PF09302">
    <property type="entry name" value="XLF"/>
    <property type="match status" value="1"/>
</dbReference>